<dbReference type="AlphaFoldDB" id="A0A4Y7PMW7"/>
<dbReference type="EMBL" id="ML170241">
    <property type="protein sequence ID" value="TDL16535.1"/>
    <property type="molecule type" value="Genomic_DNA"/>
</dbReference>
<protein>
    <submittedName>
        <fullName evidence="1">Uncharacterized protein</fullName>
    </submittedName>
</protein>
<dbReference type="Proteomes" id="UP000294933">
    <property type="component" value="Unassembled WGS sequence"/>
</dbReference>
<sequence length="187" mass="20005">MSSHNPCKPSPTLWPIVAQPSTAYSVSPLQLLSSLHITSPPHLIPGSATIRPVPPIQGSQAKALPAKGNYSTSLVDQAVRSLGDIWKPDGIPPVFATATQVVQTPKQASQLSCIDPMVTLQFNQQLPLPLPSTQPSPLPASHNTDTRWRVSQGPAGASAKEKDLVPIKMSVCEVLRRSRTTISTVLR</sequence>
<dbReference type="STRING" id="50990.A0A4Y7PMW7"/>
<keyword evidence="2" id="KW-1185">Reference proteome</keyword>
<gene>
    <name evidence="1" type="ORF">BD410DRAFT_844348</name>
</gene>
<name>A0A4Y7PMW7_9AGAM</name>
<dbReference type="OrthoDB" id="286814at2759"/>
<accession>A0A4Y7PMW7</accession>
<evidence type="ECO:0000313" key="1">
    <source>
        <dbReference type="EMBL" id="TDL16535.1"/>
    </source>
</evidence>
<organism evidence="1 2">
    <name type="scientific">Rickenella mellea</name>
    <dbReference type="NCBI Taxonomy" id="50990"/>
    <lineage>
        <taxon>Eukaryota</taxon>
        <taxon>Fungi</taxon>
        <taxon>Dikarya</taxon>
        <taxon>Basidiomycota</taxon>
        <taxon>Agaricomycotina</taxon>
        <taxon>Agaricomycetes</taxon>
        <taxon>Hymenochaetales</taxon>
        <taxon>Rickenellaceae</taxon>
        <taxon>Rickenella</taxon>
    </lineage>
</organism>
<proteinExistence type="predicted"/>
<evidence type="ECO:0000313" key="2">
    <source>
        <dbReference type="Proteomes" id="UP000294933"/>
    </source>
</evidence>
<dbReference type="VEuPathDB" id="FungiDB:BD410DRAFT_844348"/>
<reference evidence="1 2" key="1">
    <citation type="submission" date="2018-06" db="EMBL/GenBank/DDBJ databases">
        <title>A transcriptomic atlas of mushroom development highlights an independent origin of complex multicellularity.</title>
        <authorList>
            <consortium name="DOE Joint Genome Institute"/>
            <person name="Krizsan K."/>
            <person name="Almasi E."/>
            <person name="Merenyi Z."/>
            <person name="Sahu N."/>
            <person name="Viragh M."/>
            <person name="Koszo T."/>
            <person name="Mondo S."/>
            <person name="Kiss B."/>
            <person name="Balint B."/>
            <person name="Kues U."/>
            <person name="Barry K."/>
            <person name="Hegedus J.C."/>
            <person name="Henrissat B."/>
            <person name="Johnson J."/>
            <person name="Lipzen A."/>
            <person name="Ohm R."/>
            <person name="Nagy I."/>
            <person name="Pangilinan J."/>
            <person name="Yan J."/>
            <person name="Xiong Y."/>
            <person name="Grigoriev I.V."/>
            <person name="Hibbett D.S."/>
            <person name="Nagy L.G."/>
        </authorList>
    </citation>
    <scope>NUCLEOTIDE SEQUENCE [LARGE SCALE GENOMIC DNA]</scope>
    <source>
        <strain evidence="1 2">SZMC22713</strain>
    </source>
</reference>